<sequence length="217" mass="24355">MQLLAGHEVPVRGSSFTYHTDPMILAVNAVRCSEDAAYRRGDNCCITVYLCGGTCPSQQPTCSSRNTGTQHYPHLRSGRYQPPSLELAPGDYIYVRCTAVHNTLQLPVHGEVLHIERHVCLIVRQVEDLASKICRRPLQLRVHYRVDVNQVASGSSAKPQQGQRWPRRRWRWFFSPTPHGGIGDAEAAALNGKRVKCVVHASQGRRRQKVATWGTLH</sequence>
<evidence type="ECO:0000313" key="2">
    <source>
        <dbReference type="Proteomes" id="UP001165090"/>
    </source>
</evidence>
<dbReference type="Proteomes" id="UP001165090">
    <property type="component" value="Unassembled WGS sequence"/>
</dbReference>
<comment type="caution">
    <text evidence="1">The sequence shown here is derived from an EMBL/GenBank/DDBJ whole genome shotgun (WGS) entry which is preliminary data.</text>
</comment>
<gene>
    <name evidence="1" type="ORF">VaNZ11_008260</name>
</gene>
<feature type="non-terminal residue" evidence="1">
    <location>
        <position position="217"/>
    </location>
</feature>
<name>A0ABQ5S605_9CHLO</name>
<organism evidence="1 2">
    <name type="scientific">Volvox africanus</name>
    <dbReference type="NCBI Taxonomy" id="51714"/>
    <lineage>
        <taxon>Eukaryota</taxon>
        <taxon>Viridiplantae</taxon>
        <taxon>Chlorophyta</taxon>
        <taxon>core chlorophytes</taxon>
        <taxon>Chlorophyceae</taxon>
        <taxon>CS clade</taxon>
        <taxon>Chlamydomonadales</taxon>
        <taxon>Volvocaceae</taxon>
        <taxon>Volvox</taxon>
    </lineage>
</organism>
<keyword evidence="2" id="KW-1185">Reference proteome</keyword>
<accession>A0ABQ5S605</accession>
<proteinExistence type="predicted"/>
<reference evidence="1 2" key="1">
    <citation type="journal article" date="2023" name="IScience">
        <title>Expanded male sex-determining region conserved during the evolution of homothallism in the green alga Volvox.</title>
        <authorList>
            <person name="Yamamoto K."/>
            <person name="Matsuzaki R."/>
            <person name="Mahakham W."/>
            <person name="Heman W."/>
            <person name="Sekimoto H."/>
            <person name="Kawachi M."/>
            <person name="Minakuchi Y."/>
            <person name="Toyoda A."/>
            <person name="Nozaki H."/>
        </authorList>
    </citation>
    <scope>NUCLEOTIDE SEQUENCE [LARGE SCALE GENOMIC DNA]</scope>
    <source>
        <strain evidence="1 2">NIES-4468</strain>
    </source>
</reference>
<protein>
    <submittedName>
        <fullName evidence="1">Uncharacterized protein</fullName>
    </submittedName>
</protein>
<dbReference type="EMBL" id="BSDZ01000021">
    <property type="protein sequence ID" value="GLI64873.1"/>
    <property type="molecule type" value="Genomic_DNA"/>
</dbReference>
<evidence type="ECO:0000313" key="1">
    <source>
        <dbReference type="EMBL" id="GLI64873.1"/>
    </source>
</evidence>